<proteinExistence type="predicted"/>
<protein>
    <submittedName>
        <fullName evidence="2">Alpha/beta hydrolase</fullName>
    </submittedName>
</protein>
<gene>
    <name evidence="2" type="ORF">NNL38_22745</name>
</gene>
<evidence type="ECO:0000313" key="2">
    <source>
        <dbReference type="EMBL" id="UTV29827.1"/>
    </source>
</evidence>
<reference evidence="2" key="1">
    <citation type="submission" date="2022-07" db="EMBL/GenBank/DDBJ databases">
        <title>Genome sequencing of Photobacterium atrarenae GJH2-4.</title>
        <authorList>
            <person name="Park S.-J."/>
        </authorList>
    </citation>
    <scope>NUCLEOTIDE SEQUENCE</scope>
    <source>
        <strain evidence="2">GJH2-4</strain>
    </source>
</reference>
<organism evidence="2 3">
    <name type="scientific">Photobacterium atrarenae</name>
    <dbReference type="NCBI Taxonomy" id="865757"/>
    <lineage>
        <taxon>Bacteria</taxon>
        <taxon>Pseudomonadati</taxon>
        <taxon>Pseudomonadota</taxon>
        <taxon>Gammaproteobacteria</taxon>
        <taxon>Vibrionales</taxon>
        <taxon>Vibrionaceae</taxon>
        <taxon>Photobacterium</taxon>
    </lineage>
</organism>
<evidence type="ECO:0000259" key="1">
    <source>
        <dbReference type="Pfam" id="PF12697"/>
    </source>
</evidence>
<dbReference type="Gene3D" id="3.40.50.1820">
    <property type="entry name" value="alpha/beta hydrolase"/>
    <property type="match status" value="1"/>
</dbReference>
<dbReference type="PANTHER" id="PTHR37017:SF11">
    <property type="entry name" value="ESTERASE_LIPASE_THIOESTERASE DOMAIN-CONTAINING PROTEIN"/>
    <property type="match status" value="1"/>
</dbReference>
<keyword evidence="3" id="KW-1185">Reference proteome</keyword>
<dbReference type="InterPro" id="IPR029058">
    <property type="entry name" value="AB_hydrolase_fold"/>
</dbReference>
<keyword evidence="2" id="KW-0378">Hydrolase</keyword>
<dbReference type="Pfam" id="PF12697">
    <property type="entry name" value="Abhydrolase_6"/>
    <property type="match status" value="1"/>
</dbReference>
<dbReference type="RefSeq" id="WP_255391156.1">
    <property type="nucleotide sequence ID" value="NZ_CP101509.1"/>
</dbReference>
<dbReference type="GO" id="GO:0016787">
    <property type="term" value="F:hydrolase activity"/>
    <property type="evidence" value="ECO:0007669"/>
    <property type="project" value="UniProtKB-KW"/>
</dbReference>
<evidence type="ECO:0000313" key="3">
    <source>
        <dbReference type="Proteomes" id="UP001057998"/>
    </source>
</evidence>
<feature type="domain" description="AB hydrolase-1" evidence="1">
    <location>
        <begin position="37"/>
        <end position="249"/>
    </location>
</feature>
<sequence length="260" mass="28466">MGIHQPYQREGLSDWETCLFSLKIAVEVVRMSGELNILLVHGAWGDGSHWRHVIPGLHSKGYHVRAVQNPLTSLPDDIERTSNLAASLEGPVLMVGHSYGGMVITGAGNAPNVVGLVYIAAFAPDEGENPGGLFGLREPPPGAAIIHPDDQGFLWLDPDQFHENFCPDVDETEALVMALSQKPIAARCFEDKSGSPAWKVKPSWYQVSAQDRMIPPETEQWFAERIQPKNTITLQAGHAPMASHPNEIIEFIAEAARHVS</sequence>
<dbReference type="PANTHER" id="PTHR37017">
    <property type="entry name" value="AB HYDROLASE-1 DOMAIN-CONTAINING PROTEIN-RELATED"/>
    <property type="match status" value="1"/>
</dbReference>
<dbReference type="InterPro" id="IPR000073">
    <property type="entry name" value="AB_hydrolase_1"/>
</dbReference>
<name>A0ABY5GKH4_9GAMM</name>
<dbReference type="Proteomes" id="UP001057998">
    <property type="component" value="Chromosome 2"/>
</dbReference>
<accession>A0ABY5GKH4</accession>
<dbReference type="SUPFAM" id="SSF53474">
    <property type="entry name" value="alpha/beta-Hydrolases"/>
    <property type="match status" value="1"/>
</dbReference>
<dbReference type="EMBL" id="CP101509">
    <property type="protein sequence ID" value="UTV29827.1"/>
    <property type="molecule type" value="Genomic_DNA"/>
</dbReference>
<dbReference type="InterPro" id="IPR052897">
    <property type="entry name" value="Sec-Metab_Biosynth_Hydrolase"/>
</dbReference>